<gene>
    <name evidence="5" type="ORF">UPYG_G00322120</name>
</gene>
<dbReference type="SUPFAM" id="SSF56204">
    <property type="entry name" value="Hect, E3 ligase catalytic domain"/>
    <property type="match status" value="1"/>
</dbReference>
<dbReference type="Proteomes" id="UP001557470">
    <property type="component" value="Unassembled WGS sequence"/>
</dbReference>
<evidence type="ECO:0000256" key="3">
    <source>
        <dbReference type="PROSITE-ProRule" id="PRU00104"/>
    </source>
</evidence>
<proteinExistence type="predicted"/>
<organism evidence="5 6">
    <name type="scientific">Umbra pygmaea</name>
    <name type="common">Eastern mudminnow</name>
    <dbReference type="NCBI Taxonomy" id="75934"/>
    <lineage>
        <taxon>Eukaryota</taxon>
        <taxon>Metazoa</taxon>
        <taxon>Chordata</taxon>
        <taxon>Craniata</taxon>
        <taxon>Vertebrata</taxon>
        <taxon>Euteleostomi</taxon>
        <taxon>Actinopterygii</taxon>
        <taxon>Neopterygii</taxon>
        <taxon>Teleostei</taxon>
        <taxon>Protacanthopterygii</taxon>
        <taxon>Esociformes</taxon>
        <taxon>Umbridae</taxon>
        <taxon>Umbra</taxon>
    </lineage>
</organism>
<evidence type="ECO:0000256" key="2">
    <source>
        <dbReference type="ARBA" id="ARBA00022786"/>
    </source>
</evidence>
<dbReference type="GO" id="GO:0016740">
    <property type="term" value="F:transferase activity"/>
    <property type="evidence" value="ECO:0007669"/>
    <property type="project" value="UniProtKB-KW"/>
</dbReference>
<keyword evidence="1" id="KW-0808">Transferase</keyword>
<keyword evidence="6" id="KW-1185">Reference proteome</keyword>
<dbReference type="PROSITE" id="PS50237">
    <property type="entry name" value="HECT"/>
    <property type="match status" value="1"/>
</dbReference>
<protein>
    <recommendedName>
        <fullName evidence="4">HECT domain-containing protein</fullName>
    </recommendedName>
</protein>
<dbReference type="InterPro" id="IPR035983">
    <property type="entry name" value="Hect_E3_ubiquitin_ligase"/>
</dbReference>
<dbReference type="AlphaFoldDB" id="A0ABD0W4Z8"/>
<evidence type="ECO:0000313" key="5">
    <source>
        <dbReference type="EMBL" id="KAL0964313.1"/>
    </source>
</evidence>
<feature type="domain" description="HECT" evidence="4">
    <location>
        <begin position="37"/>
        <end position="112"/>
    </location>
</feature>
<dbReference type="Gene3D" id="3.30.2410.10">
    <property type="entry name" value="Hect, E3 ligase catalytic domain"/>
    <property type="match status" value="1"/>
</dbReference>
<keyword evidence="2 3" id="KW-0833">Ubl conjugation pathway</keyword>
<name>A0ABD0W4Z8_UMBPY</name>
<reference evidence="5 6" key="1">
    <citation type="submission" date="2024-06" db="EMBL/GenBank/DDBJ databases">
        <authorList>
            <person name="Pan Q."/>
            <person name="Wen M."/>
            <person name="Jouanno E."/>
            <person name="Zahm M."/>
            <person name="Klopp C."/>
            <person name="Cabau C."/>
            <person name="Louis A."/>
            <person name="Berthelot C."/>
            <person name="Parey E."/>
            <person name="Roest Crollius H."/>
            <person name="Montfort J."/>
            <person name="Robinson-Rechavi M."/>
            <person name="Bouchez O."/>
            <person name="Lampietro C."/>
            <person name="Lopez Roques C."/>
            <person name="Donnadieu C."/>
            <person name="Postlethwait J."/>
            <person name="Bobe J."/>
            <person name="Verreycken H."/>
            <person name="Guiguen Y."/>
        </authorList>
    </citation>
    <scope>NUCLEOTIDE SEQUENCE [LARGE SCALE GENOMIC DNA]</scope>
    <source>
        <strain evidence="5">Up_M1</strain>
        <tissue evidence="5">Testis</tissue>
    </source>
</reference>
<evidence type="ECO:0000259" key="4">
    <source>
        <dbReference type="PROSITE" id="PS50237"/>
    </source>
</evidence>
<dbReference type="Pfam" id="PF00632">
    <property type="entry name" value="HECT"/>
    <property type="match status" value="1"/>
</dbReference>
<evidence type="ECO:0000256" key="1">
    <source>
        <dbReference type="ARBA" id="ARBA00022679"/>
    </source>
</evidence>
<feature type="active site" description="Glycyl thioester intermediate" evidence="3">
    <location>
        <position position="80"/>
    </location>
</feature>
<evidence type="ECO:0000313" key="6">
    <source>
        <dbReference type="Proteomes" id="UP001557470"/>
    </source>
</evidence>
<comment type="caution">
    <text evidence="5">The sequence shown here is derived from an EMBL/GenBank/DDBJ whole genome shotgun (WGS) entry which is preliminary data.</text>
</comment>
<sequence length="112" mass="12447">MPGSNRRRLENDTICHWFNWLVEVQDGECLPLTVAMVLEFATGATVVPPLGFVETPTIEFLHPTRGTHAGEHKYPEANTCAGKLRLPLHSTYNTFKTFMSSGILNSQNFGIA</sequence>
<dbReference type="InterPro" id="IPR000569">
    <property type="entry name" value="HECT_dom"/>
</dbReference>
<dbReference type="EMBL" id="JAGEUA010000010">
    <property type="protein sequence ID" value="KAL0964313.1"/>
    <property type="molecule type" value="Genomic_DNA"/>
</dbReference>
<accession>A0ABD0W4Z8</accession>